<gene>
    <name evidence="2" type="ORF">JETT_2244</name>
</gene>
<dbReference type="Proteomes" id="UP000319783">
    <property type="component" value="Unassembled WGS sequence"/>
</dbReference>
<dbReference type="Pfam" id="PF09851">
    <property type="entry name" value="SHOCT"/>
    <property type="match status" value="2"/>
</dbReference>
<dbReference type="InterPro" id="IPR018649">
    <property type="entry name" value="SHOCT"/>
</dbReference>
<feature type="domain" description="SHOCT" evidence="1">
    <location>
        <begin position="308"/>
        <end position="335"/>
    </location>
</feature>
<dbReference type="AlphaFoldDB" id="A0A533Q9X2"/>
<protein>
    <recommendedName>
        <fullName evidence="1">SHOCT domain-containing protein</fullName>
    </recommendedName>
</protein>
<feature type="domain" description="SHOCT" evidence="1">
    <location>
        <begin position="271"/>
        <end position="297"/>
    </location>
</feature>
<accession>A0A533Q9X2</accession>
<comment type="caution">
    <text evidence="2">The sequence shown here is derived from an EMBL/GenBank/DDBJ whole genome shotgun (WGS) entry which is preliminary data.</text>
</comment>
<evidence type="ECO:0000313" key="3">
    <source>
        <dbReference type="Proteomes" id="UP000319783"/>
    </source>
</evidence>
<organism evidence="2 3">
    <name type="scientific">Candidatus Jettenia ecosi</name>
    <dbReference type="NCBI Taxonomy" id="2494326"/>
    <lineage>
        <taxon>Bacteria</taxon>
        <taxon>Pseudomonadati</taxon>
        <taxon>Planctomycetota</taxon>
        <taxon>Candidatus Brocadiia</taxon>
        <taxon>Candidatus Brocadiales</taxon>
        <taxon>Candidatus Brocadiaceae</taxon>
        <taxon>Candidatus Jettenia</taxon>
    </lineage>
</organism>
<proteinExistence type="predicted"/>
<sequence>MKYQKLEQKGLLVGITWVLLLCLSWRIHADTYEDGRITVKHAELPIKKNGQHIQFNHPYELTGIVVTNALSNISYEEKGFLKKKDNLKVFQDDEIKKLVPLIIQAFSVATPKQAIIISSYSERFILTDQQNYCVLFMTDNMLNIAFSRIHMFQSYSESVSYEKKHIKGGITGGENPTRMRRNRFWKVIPSAGQRLEPDHENWLLINLSDEIYHQPIVPKAKTVDEKIKQGTSDIDARLRKLEGMMGGGGVHDQPDSAIPEKGDSKSKVKNKLAILREMVSEGIVSEEDYDYKKAKLLREAMIDMSIKDQLREIKELKSEGLITEDDYNEKKKELLDQL</sequence>
<dbReference type="EMBL" id="SULG01000046">
    <property type="protein sequence ID" value="TLD41497.1"/>
    <property type="molecule type" value="Genomic_DNA"/>
</dbReference>
<evidence type="ECO:0000259" key="1">
    <source>
        <dbReference type="Pfam" id="PF09851"/>
    </source>
</evidence>
<reference evidence="2 3" key="1">
    <citation type="submission" date="2019-04" db="EMBL/GenBank/DDBJ databases">
        <title>Genome of a novel bacterium Candidatus Jettenia ecosi reconstructed from metagenome of an anammox bioreactor.</title>
        <authorList>
            <person name="Mardanov A.V."/>
            <person name="Beletsky A.V."/>
            <person name="Ravin N.V."/>
            <person name="Botchkova E.A."/>
            <person name="Litti Y.V."/>
            <person name="Nozhevnikova A.N."/>
        </authorList>
    </citation>
    <scope>NUCLEOTIDE SEQUENCE [LARGE SCALE GENOMIC DNA]</scope>
    <source>
        <strain evidence="2">J2</strain>
    </source>
</reference>
<evidence type="ECO:0000313" key="2">
    <source>
        <dbReference type="EMBL" id="TLD41497.1"/>
    </source>
</evidence>
<name>A0A533Q9X2_9BACT</name>